<keyword evidence="2" id="KW-1185">Reference proteome</keyword>
<dbReference type="EMBL" id="CP041165">
    <property type="protein sequence ID" value="QOP40613.1"/>
    <property type="molecule type" value="Genomic_DNA"/>
</dbReference>
<evidence type="ECO:0000313" key="1">
    <source>
        <dbReference type="EMBL" id="QOP40613.1"/>
    </source>
</evidence>
<protein>
    <submittedName>
        <fullName evidence="1">Uncharacterized protein</fullName>
    </submittedName>
</protein>
<accession>A0A7M1AT69</accession>
<reference evidence="1 2" key="1">
    <citation type="submission" date="2019-06" db="EMBL/GenBank/DDBJ databases">
        <title>Sulfurimonas gotlandica sp. nov., a chemoautotrophic and psychrotolerant epsilonproteobacterium isolated from a pelagic redoxcline, and an emended description of the genus Sulfurimonas.</title>
        <authorList>
            <person name="Wang S."/>
            <person name="Jiang L."/>
            <person name="Shao Z."/>
        </authorList>
    </citation>
    <scope>NUCLEOTIDE SEQUENCE [LARGE SCALE GENOMIC DNA]</scope>
    <source>
        <strain evidence="1 2">B2</strain>
    </source>
</reference>
<dbReference type="AlphaFoldDB" id="A0A7M1AT69"/>
<dbReference type="RefSeq" id="WP_193114034.1">
    <property type="nucleotide sequence ID" value="NZ_CP041165.1"/>
</dbReference>
<proteinExistence type="predicted"/>
<organism evidence="1 2">
    <name type="scientific">Sulfurimonas marina</name>
    <dbReference type="NCBI Taxonomy" id="2590551"/>
    <lineage>
        <taxon>Bacteria</taxon>
        <taxon>Pseudomonadati</taxon>
        <taxon>Campylobacterota</taxon>
        <taxon>Epsilonproteobacteria</taxon>
        <taxon>Campylobacterales</taxon>
        <taxon>Sulfurimonadaceae</taxon>
        <taxon>Sulfurimonas</taxon>
    </lineage>
</organism>
<evidence type="ECO:0000313" key="2">
    <source>
        <dbReference type="Proteomes" id="UP000593910"/>
    </source>
</evidence>
<gene>
    <name evidence="1" type="ORF">FJR03_02190</name>
</gene>
<name>A0A7M1AT69_9BACT</name>
<dbReference type="KEGG" id="smax:FJR03_02190"/>
<dbReference type="Proteomes" id="UP000593910">
    <property type="component" value="Chromosome"/>
</dbReference>
<sequence>MSRVIIEKECGCFKRSDYQNNVEYATKEEALTQALEIAKDMNEVFCKKHVFQAVENGDDIVIKVDMN</sequence>